<dbReference type="EMBL" id="VOLR01000008">
    <property type="protein sequence ID" value="TWX60928.1"/>
    <property type="molecule type" value="Genomic_DNA"/>
</dbReference>
<gene>
    <name evidence="3" type="ORF">ESZ26_07665</name>
    <name evidence="4" type="ORF">ESZ27_16145</name>
</gene>
<sequence>MLTLLAKLFNALNSESSTRQISLAIALGFIVGLSPLLTLHNIFFIFVVLFLRVNIGGFIVAWGFFKGLSYLLTSLIVTVGESLLTAESLQPLFDALYQSSLFKLGHLHHTYTLGALVLGCLLAVPLYYLSNFLIEKYRLHIKAFFEKFRIVKALKASKFYRIYSHVSGQGEL</sequence>
<dbReference type="Proteomes" id="UP000321917">
    <property type="component" value="Unassembled WGS sequence"/>
</dbReference>
<evidence type="ECO:0000259" key="2">
    <source>
        <dbReference type="Pfam" id="PF09835"/>
    </source>
</evidence>
<keyword evidence="1" id="KW-0472">Membrane</keyword>
<feature type="transmembrane region" description="Helical" evidence="1">
    <location>
        <begin position="21"/>
        <end position="37"/>
    </location>
</feature>
<accession>A0A5C6Q426</accession>
<protein>
    <submittedName>
        <fullName evidence="4">TIGR03546 family protein</fullName>
    </submittedName>
</protein>
<keyword evidence="1" id="KW-0812">Transmembrane</keyword>
<dbReference type="NCBIfam" id="TIGR03546">
    <property type="entry name" value="TIGR03546 family protein"/>
    <property type="match status" value="1"/>
</dbReference>
<reference evidence="4 6" key="1">
    <citation type="submission" date="2019-07" db="EMBL/GenBank/DDBJ databases">
        <title>Genomes of sea-ice associated Colwellia species.</title>
        <authorList>
            <person name="Bowman J.P."/>
        </authorList>
    </citation>
    <scope>NUCLEOTIDE SEQUENCE [LARGE SCALE GENOMIC DNA]</scope>
    <source>
        <strain evidence="3 5">ACAM 607</strain>
        <strain evidence="4 6">IC036</strain>
    </source>
</reference>
<dbReference type="RefSeq" id="WP_146799153.1">
    <property type="nucleotide sequence ID" value="NZ_VOLP01000009.1"/>
</dbReference>
<organism evidence="4 6">
    <name type="scientific">Colwellia hornerae</name>
    <dbReference type="NCBI Taxonomy" id="89402"/>
    <lineage>
        <taxon>Bacteria</taxon>
        <taxon>Pseudomonadati</taxon>
        <taxon>Pseudomonadota</taxon>
        <taxon>Gammaproteobacteria</taxon>
        <taxon>Alteromonadales</taxon>
        <taxon>Colwelliaceae</taxon>
        <taxon>Colwellia</taxon>
    </lineage>
</organism>
<keyword evidence="1" id="KW-1133">Transmembrane helix</keyword>
<feature type="transmembrane region" description="Helical" evidence="1">
    <location>
        <begin position="109"/>
        <end position="129"/>
    </location>
</feature>
<evidence type="ECO:0000313" key="6">
    <source>
        <dbReference type="Proteomes" id="UP000321917"/>
    </source>
</evidence>
<evidence type="ECO:0000313" key="3">
    <source>
        <dbReference type="EMBL" id="TWX60928.1"/>
    </source>
</evidence>
<dbReference type="OrthoDB" id="370141at2"/>
<name>A0A5C6Q426_9GAMM</name>
<comment type="caution">
    <text evidence="4">The sequence shown here is derived from an EMBL/GenBank/DDBJ whole genome shotgun (WGS) entry which is preliminary data.</text>
</comment>
<dbReference type="AlphaFoldDB" id="A0A5C6Q426"/>
<evidence type="ECO:0000256" key="1">
    <source>
        <dbReference type="SAM" id="Phobius"/>
    </source>
</evidence>
<dbReference type="Pfam" id="PF09835">
    <property type="entry name" value="DUF2062"/>
    <property type="match status" value="1"/>
</dbReference>
<dbReference type="Proteomes" id="UP000321525">
    <property type="component" value="Unassembled WGS sequence"/>
</dbReference>
<proteinExistence type="predicted"/>
<keyword evidence="5" id="KW-1185">Reference proteome</keyword>
<dbReference type="InterPro" id="IPR018639">
    <property type="entry name" value="DUF2062"/>
</dbReference>
<evidence type="ECO:0000313" key="4">
    <source>
        <dbReference type="EMBL" id="TWX63665.1"/>
    </source>
</evidence>
<dbReference type="EMBL" id="VOLQ01000040">
    <property type="protein sequence ID" value="TWX63665.1"/>
    <property type="molecule type" value="Genomic_DNA"/>
</dbReference>
<feature type="domain" description="DUF2062" evidence="2">
    <location>
        <begin position="10"/>
        <end position="139"/>
    </location>
</feature>
<evidence type="ECO:0000313" key="5">
    <source>
        <dbReference type="Proteomes" id="UP000321525"/>
    </source>
</evidence>
<dbReference type="InterPro" id="IPR019935">
    <property type="entry name" value="CHP03546"/>
</dbReference>